<evidence type="ECO:0000313" key="2">
    <source>
        <dbReference type="Proteomes" id="UP000002045"/>
    </source>
</evidence>
<name>D3V220_XENBS</name>
<dbReference type="Proteomes" id="UP000002045">
    <property type="component" value="Chromosome"/>
</dbReference>
<dbReference type="HOGENOM" id="CLU_1748948_0_0_6"/>
<dbReference type="KEGG" id="xbo:XBJ1_2244"/>
<protein>
    <submittedName>
        <fullName evidence="1">Uncharacterized protein</fullName>
    </submittedName>
</protein>
<evidence type="ECO:0000313" key="1">
    <source>
        <dbReference type="EMBL" id="CBJ81370.1"/>
    </source>
</evidence>
<gene>
    <name evidence="1" type="ordered locus">XBJ1_2244</name>
</gene>
<accession>D3V220</accession>
<proteinExistence type="predicted"/>
<reference evidence="1" key="1">
    <citation type="journal article" date="2011" name="PLoS ONE">
        <title>The entomopathogenic bacterial endosymbionts xenorhabdus and photorhabdus: convergent lifestyles from divergent genomes.</title>
        <authorList>
            <person name="Chaston J.M."/>
            <person name="Suen G."/>
            <person name="Tucker S.L."/>
            <person name="Andersen A.W."/>
            <person name="Bhasin A."/>
            <person name="Bode E."/>
            <person name="Bode H.B."/>
            <person name="Brachmann A.O."/>
            <person name="Cowles C.E."/>
            <person name="Cowles K.N."/>
            <person name="Darby C."/>
            <person name="de Leon L."/>
            <person name="Drace K."/>
            <person name="Du Z."/>
            <person name="Givaudan A."/>
            <person name="Herbert Tran E.E."/>
            <person name="Jewell K.A."/>
            <person name="Knack J.J."/>
            <person name="Krasomil-Osterfeld K.C."/>
            <person name="Kukor R."/>
            <person name="Lanois A."/>
            <person name="Latreille P."/>
            <person name="Leimgruber N.K."/>
            <person name="Lipke C.M."/>
            <person name="Liu R."/>
            <person name="Lu X."/>
            <person name="Martens E.C."/>
            <person name="Marri P.R."/>
            <person name="Medigue C."/>
            <person name="Menard M.L."/>
            <person name="Miller N.M."/>
            <person name="Morales-Soto N."/>
            <person name="Norton S."/>
            <person name="Ogier J.C."/>
            <person name="Orchard S.S."/>
            <person name="Park D."/>
            <person name="Park Y."/>
            <person name="Qurollo B.A."/>
            <person name="Sugar D.R."/>
            <person name="Richards G.R."/>
            <person name="Rouy Z."/>
            <person name="Slominski B."/>
            <person name="Slominski K."/>
            <person name="Snyder H."/>
            <person name="Tjaden B.C."/>
            <person name="van der Hoeven R."/>
            <person name="Welch R.D."/>
            <person name="Wheeler C."/>
            <person name="Xiang B."/>
            <person name="Barbazuk B."/>
            <person name="Gaudriault S."/>
            <person name="Goodner B."/>
            <person name="Slater S.C."/>
            <person name="Forst S."/>
            <person name="Goldman B.S."/>
            <person name="Goodrich-Blair H."/>
        </authorList>
    </citation>
    <scope>NUCLEOTIDE SEQUENCE [LARGE SCALE GENOMIC DNA]</scope>
    <source>
        <strain evidence="1">SS-2004</strain>
    </source>
</reference>
<dbReference type="RefSeq" id="WP_038198835.1">
    <property type="nucleotide sequence ID" value="NC_013892.1"/>
</dbReference>
<dbReference type="EMBL" id="FN667741">
    <property type="protein sequence ID" value="CBJ81370.1"/>
    <property type="molecule type" value="Genomic_DNA"/>
</dbReference>
<organism evidence="1 2">
    <name type="scientific">Xenorhabdus bovienii (strain SS-2004)</name>
    <name type="common">Xenorhabdus nematophila subsp. bovienii</name>
    <dbReference type="NCBI Taxonomy" id="406818"/>
    <lineage>
        <taxon>Bacteria</taxon>
        <taxon>Pseudomonadati</taxon>
        <taxon>Pseudomonadota</taxon>
        <taxon>Gammaproteobacteria</taxon>
        <taxon>Enterobacterales</taxon>
        <taxon>Morganellaceae</taxon>
        <taxon>Xenorhabdus</taxon>
    </lineage>
</organism>
<sequence length="151" mass="17462">MSISITTIQYKNAYNFYHRNAMAIYEIDNKKFMFGQSETQGNKHFIQEILPDGRLGHTTESGSSPIYYDYATILEDGDKKYLCCINTSSAAIQFLELTPDGKTKLVFSDNYSQDGFETFIPYMNNGVLFAYRQNEASKRWEIVKLEQKNEL</sequence>
<dbReference type="AlphaFoldDB" id="D3V220"/>